<dbReference type="OrthoDB" id="10364644at2759"/>
<reference evidence="2" key="1">
    <citation type="submission" date="2016-10" db="EMBL/GenBank/DDBJ databases">
        <authorList>
            <person name="Jeantristanb JTB J.-T."/>
            <person name="Ricardo R."/>
        </authorList>
    </citation>
    <scope>NUCLEOTIDE SEQUENCE [LARGE SCALE GENOMIC DNA]</scope>
</reference>
<sequence>MTWSNPASMMPSYYVASCTPRYVPTPRDYALAPASTVATYARFRPSLATIRQVMATCSALRHLHLATSDFKTIVEHLPSQVQLDKLSILYAVNATSGSLAAANETNEMLTAPCLHKL</sequence>
<gene>
    <name evidence="1" type="ORF">BZ3500_MVSOF-1268-A1-R1_CHR6-3G08982</name>
</gene>
<organism evidence="1 2">
    <name type="scientific">Microbotryum saponariae</name>
    <dbReference type="NCBI Taxonomy" id="289078"/>
    <lineage>
        <taxon>Eukaryota</taxon>
        <taxon>Fungi</taxon>
        <taxon>Dikarya</taxon>
        <taxon>Basidiomycota</taxon>
        <taxon>Pucciniomycotina</taxon>
        <taxon>Microbotryomycetes</taxon>
        <taxon>Microbotryales</taxon>
        <taxon>Microbotryaceae</taxon>
        <taxon>Microbotryum</taxon>
    </lineage>
</organism>
<evidence type="ECO:0000313" key="1">
    <source>
        <dbReference type="EMBL" id="SCZ93915.1"/>
    </source>
</evidence>
<dbReference type="EMBL" id="FMWP01000048">
    <property type="protein sequence ID" value="SCZ93915.1"/>
    <property type="molecule type" value="Genomic_DNA"/>
</dbReference>
<proteinExistence type="predicted"/>
<protein>
    <submittedName>
        <fullName evidence="1">BZ3500_MvSof-1268-A1-R1_Chr6-3g08982 protein</fullName>
    </submittedName>
</protein>
<dbReference type="Proteomes" id="UP000249723">
    <property type="component" value="Unassembled WGS sequence"/>
</dbReference>
<evidence type="ECO:0000313" key="2">
    <source>
        <dbReference type="Proteomes" id="UP000249723"/>
    </source>
</evidence>
<accession>A0A2X0LKF4</accession>
<keyword evidence="2" id="KW-1185">Reference proteome</keyword>
<dbReference type="AlphaFoldDB" id="A0A2X0LKF4"/>
<name>A0A2X0LKF4_9BASI</name>